<evidence type="ECO:0000313" key="10">
    <source>
        <dbReference type="EMBL" id="THF56389.1"/>
    </source>
</evidence>
<dbReference type="PANTHER" id="PTHR43616:SF5">
    <property type="entry name" value="GLYCEROL DEHYDROGENASE 1"/>
    <property type="match status" value="1"/>
</dbReference>
<comment type="caution">
    <text evidence="10">The sequence shown here is derived from an EMBL/GenBank/DDBJ whole genome shotgun (WGS) entry which is preliminary data.</text>
</comment>
<keyword evidence="6" id="KW-0520">NAD</keyword>
<keyword evidence="5" id="KW-0560">Oxidoreductase</keyword>
<dbReference type="RefSeq" id="WP_136358485.1">
    <property type="nucleotide sequence ID" value="NZ_SSNY01000008.1"/>
</dbReference>
<reference evidence="10 11" key="1">
    <citation type="submission" date="2019-04" db="EMBL/GenBank/DDBJ databases">
        <title>Mesorhizobium composti sp. nov., isolated from compost.</title>
        <authorList>
            <person name="Lin S.-Y."/>
            <person name="Hameed A."/>
            <person name="Hsieh Y.-T."/>
            <person name="Young C.-C."/>
        </authorList>
    </citation>
    <scope>NUCLEOTIDE SEQUENCE [LARGE SCALE GENOMIC DNA]</scope>
    <source>
        <strain evidence="10 11">CC-YTH430</strain>
    </source>
</reference>
<dbReference type="InterPro" id="IPR016205">
    <property type="entry name" value="Glycerol_DH"/>
</dbReference>
<keyword evidence="3" id="KW-0479">Metal-binding</keyword>
<keyword evidence="2" id="KW-0444">Lipid biosynthesis</keyword>
<organism evidence="10 11">
    <name type="scientific">Ollibium composti</name>
    <dbReference type="NCBI Taxonomy" id="2675109"/>
    <lineage>
        <taxon>Bacteria</taxon>
        <taxon>Pseudomonadati</taxon>
        <taxon>Pseudomonadota</taxon>
        <taxon>Alphaproteobacteria</taxon>
        <taxon>Hyphomicrobiales</taxon>
        <taxon>Phyllobacteriaceae</taxon>
        <taxon>Ollibium</taxon>
    </lineage>
</organism>
<keyword evidence="8" id="KW-0594">Phospholipid biosynthesis</keyword>
<name>A0ABY2Q5P6_9HYPH</name>
<dbReference type="PANTHER" id="PTHR43616">
    <property type="entry name" value="GLYCEROL DEHYDROGENASE"/>
    <property type="match status" value="1"/>
</dbReference>
<sequence length="452" mass="48917">MIQSVQKQSGDTDRPAGGWTALIDDVLAGRWVNPETGKTPRMPYDRIVIEENLDGAEADLIDSLKLGERFTVVADAATWDAMGARVARRLERLGPVDTVILDHPHADMANIAALKERLAGAEGVVAVGSGTINDLCKYVTGQDGRRYAVFATAGSMNGYTSTTASITLENGLKVSLPSHAPTGFFVDLSVSASAPRHLSAAGFGDCLVRSVAQVDWWMSHRMLSTYYSTVPYLLQDKDEVELNKRAAGLAEGDIAANGYLYRVLTLCGLGVSFTGVSHHGSMGEHLISHYIDCFAGDRHPGTLHGQQVGVATLTLARLQKMFLDSDKAPVIRPTRIDAAGMARRMGDEIAAQCLGDIAPKIFDDRAAAAINEKFSELWPTLRRELQAFTIPVEEMERLLAATGGPMSAKDLGLPVDFYREAVVHCREMRNRYSFLDIAADAGMLEDFAAGEV</sequence>
<dbReference type="Gene3D" id="1.20.1090.10">
    <property type="entry name" value="Dehydroquinate synthase-like - alpha domain"/>
    <property type="match status" value="1"/>
</dbReference>
<accession>A0ABY2Q5P6</accession>
<dbReference type="InterPro" id="IPR032837">
    <property type="entry name" value="G1PDH"/>
</dbReference>
<dbReference type="EMBL" id="SSNY01000008">
    <property type="protein sequence ID" value="THF56389.1"/>
    <property type="molecule type" value="Genomic_DNA"/>
</dbReference>
<evidence type="ECO:0000256" key="3">
    <source>
        <dbReference type="ARBA" id="ARBA00022723"/>
    </source>
</evidence>
<keyword evidence="9" id="KW-1208">Phospholipid metabolism</keyword>
<dbReference type="Proteomes" id="UP000306441">
    <property type="component" value="Unassembled WGS sequence"/>
</dbReference>
<protein>
    <submittedName>
        <fullName evidence="10">Sn-glycerol-1-phosphate dehydrogenase</fullName>
    </submittedName>
</protein>
<evidence type="ECO:0000256" key="5">
    <source>
        <dbReference type="ARBA" id="ARBA00023002"/>
    </source>
</evidence>
<dbReference type="Pfam" id="PF13685">
    <property type="entry name" value="Fe-ADH_2"/>
    <property type="match status" value="1"/>
</dbReference>
<evidence type="ECO:0000313" key="11">
    <source>
        <dbReference type="Proteomes" id="UP000306441"/>
    </source>
</evidence>
<keyword evidence="4" id="KW-0521">NADP</keyword>
<evidence type="ECO:0000256" key="1">
    <source>
        <dbReference type="ARBA" id="ARBA00022490"/>
    </source>
</evidence>
<evidence type="ECO:0000256" key="7">
    <source>
        <dbReference type="ARBA" id="ARBA00023098"/>
    </source>
</evidence>
<keyword evidence="1" id="KW-0963">Cytoplasm</keyword>
<dbReference type="SUPFAM" id="SSF56796">
    <property type="entry name" value="Dehydroquinate synthase-like"/>
    <property type="match status" value="1"/>
</dbReference>
<evidence type="ECO:0000256" key="4">
    <source>
        <dbReference type="ARBA" id="ARBA00022857"/>
    </source>
</evidence>
<evidence type="ECO:0000256" key="9">
    <source>
        <dbReference type="ARBA" id="ARBA00023264"/>
    </source>
</evidence>
<keyword evidence="7" id="KW-0443">Lipid metabolism</keyword>
<dbReference type="CDD" id="cd08175">
    <property type="entry name" value="G1PDH"/>
    <property type="match status" value="1"/>
</dbReference>
<proteinExistence type="predicted"/>
<gene>
    <name evidence="10" type="ORF">E6C48_14715</name>
</gene>
<evidence type="ECO:0000256" key="6">
    <source>
        <dbReference type="ARBA" id="ARBA00023027"/>
    </source>
</evidence>
<dbReference type="Gene3D" id="3.40.50.1970">
    <property type="match status" value="1"/>
</dbReference>
<keyword evidence="11" id="KW-1185">Reference proteome</keyword>
<evidence type="ECO:0000256" key="2">
    <source>
        <dbReference type="ARBA" id="ARBA00022516"/>
    </source>
</evidence>
<evidence type="ECO:0000256" key="8">
    <source>
        <dbReference type="ARBA" id="ARBA00023209"/>
    </source>
</evidence>